<dbReference type="EMBL" id="CP011452">
    <property type="protein sequence ID" value="AKH43008.1"/>
    <property type="molecule type" value="Genomic_DNA"/>
</dbReference>
<gene>
    <name evidence="1" type="primary">parE1</name>
    <name evidence="1" type="ORF">WYH_01973</name>
</gene>
<dbReference type="PATRIC" id="fig|1267766.3.peg.1995"/>
<dbReference type="Pfam" id="PF05016">
    <property type="entry name" value="ParE_toxin"/>
    <property type="match status" value="1"/>
</dbReference>
<name>A0A0F7KRC0_9SPHN</name>
<dbReference type="AlphaFoldDB" id="A0A0F7KRC0"/>
<dbReference type="Gene3D" id="3.30.2310.20">
    <property type="entry name" value="RelE-like"/>
    <property type="match status" value="1"/>
</dbReference>
<accession>A0A0F7KRC0</accession>
<dbReference type="Proteomes" id="UP000034392">
    <property type="component" value="Chromosome"/>
</dbReference>
<dbReference type="OrthoDB" id="7173315at2"/>
<dbReference type="STRING" id="1267766.WYH_01973"/>
<proteinExistence type="predicted"/>
<sequence>MAVFRVQKRAGRRLDEIYVYTRDNWGKEQAALYIRGLFERFDEIAARKIPWRPIPAEFGVEGFYCRHEHHYIYWRVLSDGAVGIVTVLHERMHQLDRFREDLPQ</sequence>
<keyword evidence="2" id="KW-1185">Reference proteome</keyword>
<dbReference type="InterPro" id="IPR007712">
    <property type="entry name" value="RelE/ParE_toxin"/>
</dbReference>
<organism evidence="1 2">
    <name type="scientific">Croceibacterium atlanticum</name>
    <dbReference type="NCBI Taxonomy" id="1267766"/>
    <lineage>
        <taxon>Bacteria</taxon>
        <taxon>Pseudomonadati</taxon>
        <taxon>Pseudomonadota</taxon>
        <taxon>Alphaproteobacteria</taxon>
        <taxon>Sphingomonadales</taxon>
        <taxon>Erythrobacteraceae</taxon>
        <taxon>Croceibacterium</taxon>
    </lineage>
</organism>
<evidence type="ECO:0000313" key="1">
    <source>
        <dbReference type="EMBL" id="AKH43008.1"/>
    </source>
</evidence>
<dbReference type="InterPro" id="IPR035093">
    <property type="entry name" value="RelE/ParE_toxin_dom_sf"/>
</dbReference>
<reference evidence="1" key="1">
    <citation type="submission" date="2015-05" db="EMBL/GenBank/DDBJ databases">
        <title>The complete genome of Altererythrobacter atlanticus strain 26DY36.</title>
        <authorList>
            <person name="Wu Y.-H."/>
            <person name="Cheng H."/>
            <person name="Wu X.-W."/>
        </authorList>
    </citation>
    <scope>NUCLEOTIDE SEQUENCE [LARGE SCALE GENOMIC DNA]</scope>
    <source>
        <strain evidence="1">26DY36</strain>
    </source>
</reference>
<protein>
    <submittedName>
        <fullName evidence="1">Toxin ParE1</fullName>
    </submittedName>
</protein>
<evidence type="ECO:0000313" key="2">
    <source>
        <dbReference type="Proteomes" id="UP000034392"/>
    </source>
</evidence>
<dbReference type="KEGG" id="aay:WYH_01973"/>
<dbReference type="RefSeq" id="WP_046903672.1">
    <property type="nucleotide sequence ID" value="NZ_CP011452.2"/>
</dbReference>